<sequence>MSDDDAAEWESSPSIITPTNEPTKCSYTEVPGIFQKIYLEFTDLIENQTIQQIDSTLKEKIPPEDWDLIKDELGCHADASKSDFSTYDSWVTNWNEEMDDEDECLEESNGQLQHYSSEQQQNGGLEI</sequence>
<gene>
    <name evidence="2" type="ORF">Ciccas_008076</name>
</gene>
<evidence type="ECO:0000313" key="2">
    <source>
        <dbReference type="EMBL" id="KAL3313324.1"/>
    </source>
</evidence>
<protein>
    <submittedName>
        <fullName evidence="2">Uncharacterized protein</fullName>
    </submittedName>
</protein>
<keyword evidence="3" id="KW-1185">Reference proteome</keyword>
<dbReference type="AlphaFoldDB" id="A0ABD2Q147"/>
<comment type="caution">
    <text evidence="2">The sequence shown here is derived from an EMBL/GenBank/DDBJ whole genome shotgun (WGS) entry which is preliminary data.</text>
</comment>
<feature type="compositionally biased region" description="Polar residues" evidence="1">
    <location>
        <begin position="11"/>
        <end position="23"/>
    </location>
</feature>
<proteinExistence type="predicted"/>
<reference evidence="2 3" key="1">
    <citation type="submission" date="2024-11" db="EMBL/GenBank/DDBJ databases">
        <title>Adaptive evolution of stress response genes in parasites aligns with host niche diversity.</title>
        <authorList>
            <person name="Hahn C."/>
            <person name="Resl P."/>
        </authorList>
    </citation>
    <scope>NUCLEOTIDE SEQUENCE [LARGE SCALE GENOMIC DNA]</scope>
    <source>
        <strain evidence="2">EGGRZ-B1_66</strain>
        <tissue evidence="2">Body</tissue>
    </source>
</reference>
<feature type="compositionally biased region" description="Polar residues" evidence="1">
    <location>
        <begin position="108"/>
        <end position="127"/>
    </location>
</feature>
<name>A0ABD2Q147_9PLAT</name>
<evidence type="ECO:0000313" key="3">
    <source>
        <dbReference type="Proteomes" id="UP001626550"/>
    </source>
</evidence>
<organism evidence="2 3">
    <name type="scientific">Cichlidogyrus casuarinus</name>
    <dbReference type="NCBI Taxonomy" id="1844966"/>
    <lineage>
        <taxon>Eukaryota</taxon>
        <taxon>Metazoa</taxon>
        <taxon>Spiralia</taxon>
        <taxon>Lophotrochozoa</taxon>
        <taxon>Platyhelminthes</taxon>
        <taxon>Monogenea</taxon>
        <taxon>Monopisthocotylea</taxon>
        <taxon>Dactylogyridea</taxon>
        <taxon>Ancyrocephalidae</taxon>
        <taxon>Cichlidogyrus</taxon>
    </lineage>
</organism>
<feature type="non-terminal residue" evidence="2">
    <location>
        <position position="127"/>
    </location>
</feature>
<feature type="region of interest" description="Disordered" evidence="1">
    <location>
        <begin position="99"/>
        <end position="127"/>
    </location>
</feature>
<dbReference type="EMBL" id="JBJKFK010001350">
    <property type="protein sequence ID" value="KAL3313324.1"/>
    <property type="molecule type" value="Genomic_DNA"/>
</dbReference>
<evidence type="ECO:0000256" key="1">
    <source>
        <dbReference type="SAM" id="MobiDB-lite"/>
    </source>
</evidence>
<dbReference type="Proteomes" id="UP001626550">
    <property type="component" value="Unassembled WGS sequence"/>
</dbReference>
<feature type="region of interest" description="Disordered" evidence="1">
    <location>
        <begin position="1"/>
        <end position="23"/>
    </location>
</feature>
<accession>A0ABD2Q147</accession>